<protein>
    <submittedName>
        <fullName evidence="7">Crp/Fnr family transcriptional regulator</fullName>
    </submittedName>
</protein>
<dbReference type="EMBL" id="AP022574">
    <property type="protein sequence ID" value="BBX69312.1"/>
    <property type="molecule type" value="Genomic_DNA"/>
</dbReference>
<dbReference type="KEGG" id="mpsc:MPSYJ_27730"/>
<dbReference type="Gene3D" id="2.60.120.10">
    <property type="entry name" value="Jelly Rolls"/>
    <property type="match status" value="1"/>
</dbReference>
<dbReference type="CDD" id="cd00038">
    <property type="entry name" value="CAP_ED"/>
    <property type="match status" value="1"/>
</dbReference>
<dbReference type="Gene3D" id="1.10.10.10">
    <property type="entry name" value="Winged helix-like DNA-binding domain superfamily/Winged helix DNA-binding domain"/>
    <property type="match status" value="1"/>
</dbReference>
<dbReference type="RefSeq" id="WP_163722831.1">
    <property type="nucleotide sequence ID" value="NZ_AP022574.1"/>
</dbReference>
<dbReference type="GO" id="GO:0003700">
    <property type="term" value="F:DNA-binding transcription factor activity"/>
    <property type="evidence" value="ECO:0007669"/>
    <property type="project" value="TreeGrafter"/>
</dbReference>
<organism evidence="7 8">
    <name type="scientific">Mycolicibacterium psychrotolerans</name>
    <dbReference type="NCBI Taxonomy" id="216929"/>
    <lineage>
        <taxon>Bacteria</taxon>
        <taxon>Bacillati</taxon>
        <taxon>Actinomycetota</taxon>
        <taxon>Actinomycetes</taxon>
        <taxon>Mycobacteriales</taxon>
        <taxon>Mycobacteriaceae</taxon>
        <taxon>Mycolicibacterium</taxon>
    </lineage>
</organism>
<dbReference type="AlphaFoldDB" id="A0A7I7MBX8"/>
<dbReference type="SUPFAM" id="SSF46785">
    <property type="entry name" value="Winged helix' DNA-binding domain"/>
    <property type="match status" value="1"/>
</dbReference>
<dbReference type="Pfam" id="PF13545">
    <property type="entry name" value="HTH_Crp_2"/>
    <property type="match status" value="1"/>
</dbReference>
<feature type="region of interest" description="Disordered" evidence="4">
    <location>
        <begin position="220"/>
        <end position="239"/>
    </location>
</feature>
<reference evidence="7 8" key="1">
    <citation type="journal article" date="2019" name="Emerg. Microbes Infect.">
        <title>Comprehensive subspecies identification of 175 nontuberculous mycobacteria species based on 7547 genomic profiles.</title>
        <authorList>
            <person name="Matsumoto Y."/>
            <person name="Kinjo T."/>
            <person name="Motooka D."/>
            <person name="Nabeya D."/>
            <person name="Jung N."/>
            <person name="Uechi K."/>
            <person name="Horii T."/>
            <person name="Iida T."/>
            <person name="Fujita J."/>
            <person name="Nakamura S."/>
        </authorList>
    </citation>
    <scope>NUCLEOTIDE SEQUENCE [LARGE SCALE GENOMIC DNA]</scope>
    <source>
        <strain evidence="7 8">JCM 13323</strain>
    </source>
</reference>
<feature type="domain" description="HTH crp-type" evidence="6">
    <location>
        <begin position="142"/>
        <end position="215"/>
    </location>
</feature>
<dbReference type="PANTHER" id="PTHR24567:SF74">
    <property type="entry name" value="HTH-TYPE TRANSCRIPTIONAL REGULATOR ARCR"/>
    <property type="match status" value="1"/>
</dbReference>
<name>A0A7I7MBX8_9MYCO</name>
<dbReference type="InterPro" id="IPR036390">
    <property type="entry name" value="WH_DNA-bd_sf"/>
</dbReference>
<dbReference type="InterPro" id="IPR050397">
    <property type="entry name" value="Env_Response_Regulators"/>
</dbReference>
<keyword evidence="1" id="KW-0805">Transcription regulation</keyword>
<feature type="domain" description="Cyclic nucleotide-binding" evidence="5">
    <location>
        <begin position="31"/>
        <end position="128"/>
    </location>
</feature>
<evidence type="ECO:0000256" key="3">
    <source>
        <dbReference type="ARBA" id="ARBA00023163"/>
    </source>
</evidence>
<dbReference type="PROSITE" id="PS51063">
    <property type="entry name" value="HTH_CRP_2"/>
    <property type="match status" value="1"/>
</dbReference>
<dbReference type="PROSITE" id="PS50042">
    <property type="entry name" value="CNMP_BINDING_3"/>
    <property type="match status" value="1"/>
</dbReference>
<accession>A0A7I7MBX8</accession>
<dbReference type="InterPro" id="IPR012318">
    <property type="entry name" value="HTH_CRP"/>
</dbReference>
<gene>
    <name evidence="7" type="ORF">MPSYJ_27730</name>
</gene>
<evidence type="ECO:0000256" key="1">
    <source>
        <dbReference type="ARBA" id="ARBA00023015"/>
    </source>
</evidence>
<dbReference type="GO" id="GO:0005829">
    <property type="term" value="C:cytosol"/>
    <property type="evidence" value="ECO:0007669"/>
    <property type="project" value="TreeGrafter"/>
</dbReference>
<dbReference type="Pfam" id="PF00027">
    <property type="entry name" value="cNMP_binding"/>
    <property type="match status" value="1"/>
</dbReference>
<keyword evidence="8" id="KW-1185">Reference proteome</keyword>
<keyword evidence="2" id="KW-0238">DNA-binding</keyword>
<evidence type="ECO:0000259" key="6">
    <source>
        <dbReference type="PROSITE" id="PS51063"/>
    </source>
</evidence>
<evidence type="ECO:0000259" key="5">
    <source>
        <dbReference type="PROSITE" id="PS50042"/>
    </source>
</evidence>
<dbReference type="SMART" id="SM00100">
    <property type="entry name" value="cNMP"/>
    <property type="match status" value="1"/>
</dbReference>
<evidence type="ECO:0000313" key="7">
    <source>
        <dbReference type="EMBL" id="BBX69312.1"/>
    </source>
</evidence>
<dbReference type="Proteomes" id="UP000466514">
    <property type="component" value="Chromosome"/>
</dbReference>
<dbReference type="InterPro" id="IPR018490">
    <property type="entry name" value="cNMP-bd_dom_sf"/>
</dbReference>
<dbReference type="InterPro" id="IPR000595">
    <property type="entry name" value="cNMP-bd_dom"/>
</dbReference>
<dbReference type="InterPro" id="IPR014710">
    <property type="entry name" value="RmlC-like_jellyroll"/>
</dbReference>
<sequence>MVDSAGGPQLLEAAMPELLSSGHVDRVRCVAGDAIFAEGDRDTCLYVIEKGRVRVGRHNGTDRECLFTVLGPGEMFGEESVFDPGPRSSCAIAMTDVDAVCLQRAGLIPLLTARPEMAQRFLRIMARRIRSTSSNITDTVYADVAARVAKHLLGLAQRFGVQDDGAMRVPMDLTQEQFAHLVGSSRESVNKVLCDFASRGWIAVGRDTIMIRESEPLATRMHGARRPGRITQRPHLAAG</sequence>
<keyword evidence="3" id="KW-0804">Transcription</keyword>
<dbReference type="SUPFAM" id="SSF51206">
    <property type="entry name" value="cAMP-binding domain-like"/>
    <property type="match status" value="1"/>
</dbReference>
<dbReference type="PANTHER" id="PTHR24567">
    <property type="entry name" value="CRP FAMILY TRANSCRIPTIONAL REGULATORY PROTEIN"/>
    <property type="match status" value="1"/>
</dbReference>
<dbReference type="InterPro" id="IPR036388">
    <property type="entry name" value="WH-like_DNA-bd_sf"/>
</dbReference>
<proteinExistence type="predicted"/>
<evidence type="ECO:0000313" key="8">
    <source>
        <dbReference type="Proteomes" id="UP000466514"/>
    </source>
</evidence>
<dbReference type="SMART" id="SM00419">
    <property type="entry name" value="HTH_CRP"/>
    <property type="match status" value="1"/>
</dbReference>
<evidence type="ECO:0000256" key="2">
    <source>
        <dbReference type="ARBA" id="ARBA00023125"/>
    </source>
</evidence>
<evidence type="ECO:0000256" key="4">
    <source>
        <dbReference type="SAM" id="MobiDB-lite"/>
    </source>
</evidence>
<dbReference type="GO" id="GO:0003677">
    <property type="term" value="F:DNA binding"/>
    <property type="evidence" value="ECO:0007669"/>
    <property type="project" value="UniProtKB-KW"/>
</dbReference>
<dbReference type="FunFam" id="1.10.10.10:FF:000019">
    <property type="entry name" value="Crp/Fnr family transcriptional regulator"/>
    <property type="match status" value="1"/>
</dbReference>